<dbReference type="PANTHER" id="PTHR45967">
    <property type="entry name" value="G-BOX-BINDING FACTOR 3-RELATED"/>
    <property type="match status" value="1"/>
</dbReference>
<dbReference type="RefSeq" id="XP_029122553.1">
    <property type="nucleotide sequence ID" value="XM_029266720.1"/>
</dbReference>
<evidence type="ECO:0000256" key="3">
    <source>
        <dbReference type="ARBA" id="ARBA00023015"/>
    </source>
</evidence>
<dbReference type="GO" id="GO:0043565">
    <property type="term" value="F:sequence-specific DNA binding"/>
    <property type="evidence" value="ECO:0007669"/>
    <property type="project" value="InterPro"/>
</dbReference>
<accession>A0A8N4F7B2</accession>
<protein>
    <submittedName>
        <fullName evidence="11">Light-inducible protein CPRF2</fullName>
    </submittedName>
</protein>
<evidence type="ECO:0000256" key="8">
    <source>
        <dbReference type="SAM" id="MobiDB-lite"/>
    </source>
</evidence>
<keyword evidence="6" id="KW-0539">Nucleus</keyword>
<evidence type="ECO:0000256" key="1">
    <source>
        <dbReference type="ARBA" id="ARBA00004123"/>
    </source>
</evidence>
<evidence type="ECO:0000313" key="10">
    <source>
        <dbReference type="Proteomes" id="UP000504607"/>
    </source>
</evidence>
<dbReference type="InterPro" id="IPR004827">
    <property type="entry name" value="bZIP"/>
</dbReference>
<feature type="region of interest" description="Disordered" evidence="8">
    <location>
        <begin position="1"/>
        <end position="88"/>
    </location>
</feature>
<dbReference type="OrthoDB" id="1928614at2759"/>
<dbReference type="AlphaFoldDB" id="A0A8N4F7B2"/>
<comment type="subcellular location">
    <subcellularLocation>
        <location evidence="1">Nucleus</location>
    </subcellularLocation>
</comment>
<comment type="similarity">
    <text evidence="2">Belongs to the bZIP family.</text>
</comment>
<dbReference type="PANTHER" id="PTHR45967:SF28">
    <property type="entry name" value="BASIC-LEUCINE ZIPPER (BZIP) TRANSCRIPTION FACTOR FAMILY PROTEIN"/>
    <property type="match status" value="1"/>
</dbReference>
<name>A0A8N4F7B2_ELAGV</name>
<feature type="coiled-coil region" evidence="7">
    <location>
        <begin position="138"/>
        <end position="217"/>
    </location>
</feature>
<proteinExistence type="inferred from homology"/>
<dbReference type="Proteomes" id="UP000504607">
    <property type="component" value="Chromosome 9"/>
</dbReference>
<dbReference type="GO" id="GO:0005634">
    <property type="term" value="C:nucleus"/>
    <property type="evidence" value="ECO:0007669"/>
    <property type="project" value="UniProtKB-SubCell"/>
</dbReference>
<evidence type="ECO:0000256" key="5">
    <source>
        <dbReference type="ARBA" id="ARBA00023163"/>
    </source>
</evidence>
<evidence type="ECO:0000256" key="6">
    <source>
        <dbReference type="ARBA" id="ARBA00023242"/>
    </source>
</evidence>
<reference evidence="11" key="1">
    <citation type="submission" date="2025-08" db="UniProtKB">
        <authorList>
            <consortium name="RefSeq"/>
        </authorList>
    </citation>
    <scope>IDENTIFICATION</scope>
</reference>
<keyword evidence="5" id="KW-0804">Transcription</keyword>
<feature type="domain" description="BZIP" evidence="9">
    <location>
        <begin position="151"/>
        <end position="214"/>
    </location>
</feature>
<organism evidence="10 11">
    <name type="scientific">Elaeis guineensis var. tenera</name>
    <name type="common">Oil palm</name>
    <dbReference type="NCBI Taxonomy" id="51953"/>
    <lineage>
        <taxon>Eukaryota</taxon>
        <taxon>Viridiplantae</taxon>
        <taxon>Streptophyta</taxon>
        <taxon>Embryophyta</taxon>
        <taxon>Tracheophyta</taxon>
        <taxon>Spermatophyta</taxon>
        <taxon>Magnoliopsida</taxon>
        <taxon>Liliopsida</taxon>
        <taxon>Arecaceae</taxon>
        <taxon>Arecoideae</taxon>
        <taxon>Cocoseae</taxon>
        <taxon>Elaeidinae</taxon>
        <taxon>Elaeis</taxon>
    </lineage>
</organism>
<dbReference type="InterPro" id="IPR046347">
    <property type="entry name" value="bZIP_sf"/>
</dbReference>
<dbReference type="SUPFAM" id="SSF57959">
    <property type="entry name" value="Leucine zipper domain"/>
    <property type="match status" value="1"/>
</dbReference>
<gene>
    <name evidence="11" type="primary">LOC105052102</name>
</gene>
<feature type="region of interest" description="Disordered" evidence="8">
    <location>
        <begin position="406"/>
        <end position="429"/>
    </location>
</feature>
<evidence type="ECO:0000256" key="7">
    <source>
        <dbReference type="SAM" id="Coils"/>
    </source>
</evidence>
<dbReference type="CDD" id="cd14702">
    <property type="entry name" value="bZIP_plant_GBF1"/>
    <property type="match status" value="1"/>
</dbReference>
<dbReference type="GO" id="GO:0003700">
    <property type="term" value="F:DNA-binding transcription factor activity"/>
    <property type="evidence" value="ECO:0007669"/>
    <property type="project" value="InterPro"/>
</dbReference>
<evidence type="ECO:0000256" key="2">
    <source>
        <dbReference type="ARBA" id="ARBA00007163"/>
    </source>
</evidence>
<feature type="compositionally biased region" description="Low complexity" evidence="8">
    <location>
        <begin position="14"/>
        <end position="33"/>
    </location>
</feature>
<keyword evidence="4" id="KW-0238">DNA-binding</keyword>
<evidence type="ECO:0000313" key="11">
    <source>
        <dbReference type="RefSeq" id="XP_029122553.1"/>
    </source>
</evidence>
<keyword evidence="3" id="KW-0805">Transcription regulation</keyword>
<keyword evidence="10" id="KW-1185">Reference proteome</keyword>
<sequence>MEEARRRALGSFGGARRSPSSDRGGSSSTSGSSLPREQWGLDPIVEKELDAAQALAEMAIQQEQENKRIEDHGSPSTSREESIREGKGWGLKHEQLVDDYQEDGEAVKDAMEEKKSGQEISELPKADITCSTSRTPFSSRVKQNLAEAEKEAKRMRRILANRESARQTIRRRQIIREELTKKVADLSLKNKNMKMEKELVMKEYLSLKDTNNQLKEQISKAMNCEFGTSAEATSMQVEISASSSTNLPPMIYGKLPMVPYVWPPWLISTITRPCHEHDGASVFSGARPHLYLPPCAWFYPSSHEIPGSRSQHPHSPKERHEDPVAIWHDLGQSYGALDYEEKAMMHNSKETDLSLPHTIVTQEEENGATNNQRLLATVPTEHQMLRHCPYKLGHMSSHCRTLLSSSDVKGGPVTDHDDGTSLEKSGGACSHPNEQLLIAAAAAQARKRRRELIKLKQLHGRQAGLHS</sequence>
<dbReference type="SMART" id="SM00338">
    <property type="entry name" value="BRLZ"/>
    <property type="match status" value="1"/>
</dbReference>
<evidence type="ECO:0000256" key="4">
    <source>
        <dbReference type="ARBA" id="ARBA00023125"/>
    </source>
</evidence>
<dbReference type="InterPro" id="IPR044827">
    <property type="entry name" value="GBF-like"/>
</dbReference>
<feature type="compositionally biased region" description="Basic and acidic residues" evidence="8">
    <location>
        <begin position="64"/>
        <end position="88"/>
    </location>
</feature>
<keyword evidence="7" id="KW-0175">Coiled coil</keyword>
<dbReference type="InterPro" id="IPR045314">
    <property type="entry name" value="bZIP_plant_GBF1"/>
</dbReference>
<evidence type="ECO:0000259" key="9">
    <source>
        <dbReference type="PROSITE" id="PS50217"/>
    </source>
</evidence>
<dbReference type="PROSITE" id="PS50217">
    <property type="entry name" value="BZIP"/>
    <property type="match status" value="1"/>
</dbReference>